<evidence type="ECO:0000313" key="4">
    <source>
        <dbReference type="Proteomes" id="UP001420932"/>
    </source>
</evidence>
<feature type="region of interest" description="Disordered" evidence="2">
    <location>
        <begin position="1"/>
        <end position="48"/>
    </location>
</feature>
<evidence type="ECO:0000313" key="3">
    <source>
        <dbReference type="EMBL" id="KAK9087043.1"/>
    </source>
</evidence>
<sequence>MPNTLTQHSHSLTRVAHSRPTALTRSLSRRSPSLTRSLSRRSLSPNSPHSLTLASLTLAQQPSLAHSRPILSLAHSRPTLSHSRSSTLNQTISHLQSDLASSSRVWSASTLPLLHRSRTFFDFKTSCPICKVSSGNVVAASIVTTRPMERPMNMMNMPRMPPGVASFNLASQENMAGGMHPSGIPMKRGPELVDMEPEPIILAYIDLNLQTLIAARMFSQHGVNNHSQCSSLVNISSPDVHSADAKLKSCVLKVNIHCDGCKKDVKKLLQRIEGVLIRLRKELSLVKDIPVLIAIDQATVNEAHYAEENRLEQICLKRHDYFGLS</sequence>
<dbReference type="PANTHER" id="PTHR45868:SF19">
    <property type="entry name" value="HEAVY METAL-ASSOCIATED ISOPRENYLATED PLANT PROTEIN 37"/>
    <property type="match status" value="1"/>
</dbReference>
<dbReference type="AlphaFoldDB" id="A0AAP0HG10"/>
<keyword evidence="4" id="KW-1185">Reference proteome</keyword>
<dbReference type="EMBL" id="JBBNAF010000013">
    <property type="protein sequence ID" value="KAK9087043.1"/>
    <property type="molecule type" value="Genomic_DNA"/>
</dbReference>
<name>A0AAP0HG10_9MAGN</name>
<feature type="compositionally biased region" description="Low complexity" evidence="2">
    <location>
        <begin position="18"/>
        <end position="48"/>
    </location>
</feature>
<feature type="compositionally biased region" description="Polar residues" evidence="2">
    <location>
        <begin position="1"/>
        <end position="12"/>
    </location>
</feature>
<dbReference type="CDD" id="cd00371">
    <property type="entry name" value="HMA"/>
    <property type="match status" value="1"/>
</dbReference>
<dbReference type="GO" id="GO:0046872">
    <property type="term" value="F:metal ion binding"/>
    <property type="evidence" value="ECO:0007669"/>
    <property type="project" value="UniProtKB-KW"/>
</dbReference>
<proteinExistence type="predicted"/>
<protein>
    <recommendedName>
        <fullName evidence="5">HMA domain-containing protein</fullName>
    </recommendedName>
</protein>
<dbReference type="Proteomes" id="UP001420932">
    <property type="component" value="Unassembled WGS sequence"/>
</dbReference>
<evidence type="ECO:0000256" key="1">
    <source>
        <dbReference type="ARBA" id="ARBA00022723"/>
    </source>
</evidence>
<comment type="caution">
    <text evidence="3">The sequence shown here is derived from an EMBL/GenBank/DDBJ whole genome shotgun (WGS) entry which is preliminary data.</text>
</comment>
<organism evidence="3 4">
    <name type="scientific">Stephania yunnanensis</name>
    <dbReference type="NCBI Taxonomy" id="152371"/>
    <lineage>
        <taxon>Eukaryota</taxon>
        <taxon>Viridiplantae</taxon>
        <taxon>Streptophyta</taxon>
        <taxon>Embryophyta</taxon>
        <taxon>Tracheophyta</taxon>
        <taxon>Spermatophyta</taxon>
        <taxon>Magnoliopsida</taxon>
        <taxon>Ranunculales</taxon>
        <taxon>Menispermaceae</taxon>
        <taxon>Menispermoideae</taxon>
        <taxon>Cissampelideae</taxon>
        <taxon>Stephania</taxon>
    </lineage>
</organism>
<reference evidence="3 4" key="1">
    <citation type="submission" date="2024-01" db="EMBL/GenBank/DDBJ databases">
        <title>Genome assemblies of Stephania.</title>
        <authorList>
            <person name="Yang L."/>
        </authorList>
    </citation>
    <scope>NUCLEOTIDE SEQUENCE [LARGE SCALE GENOMIC DNA]</scope>
    <source>
        <strain evidence="3">YNDBR</strain>
        <tissue evidence="3">Leaf</tissue>
    </source>
</reference>
<dbReference type="Gene3D" id="3.30.70.100">
    <property type="match status" value="1"/>
</dbReference>
<evidence type="ECO:0008006" key="5">
    <source>
        <dbReference type="Google" id="ProtNLM"/>
    </source>
</evidence>
<dbReference type="InterPro" id="IPR006121">
    <property type="entry name" value="HMA_dom"/>
</dbReference>
<dbReference type="PANTHER" id="PTHR45868">
    <property type="entry name" value="HEAVY METAL-ASSOCIATED ISOPRENYLATED PLANT PROTEIN 33-RELATED"/>
    <property type="match status" value="1"/>
</dbReference>
<evidence type="ECO:0000256" key="2">
    <source>
        <dbReference type="SAM" id="MobiDB-lite"/>
    </source>
</evidence>
<accession>A0AAP0HG10</accession>
<gene>
    <name evidence="3" type="ORF">Syun_029437</name>
</gene>
<keyword evidence="1" id="KW-0479">Metal-binding</keyword>